<gene>
    <name evidence="1" type="ORF">FB550_108182</name>
</gene>
<dbReference type="RefSeq" id="WP_144566356.1">
    <property type="nucleotide sequence ID" value="NZ_VIVN01000008.1"/>
</dbReference>
<protein>
    <recommendedName>
        <fullName evidence="3">Aldolase</fullName>
    </recommendedName>
</protein>
<dbReference type="Proteomes" id="UP000319671">
    <property type="component" value="Unassembled WGS sequence"/>
</dbReference>
<proteinExistence type="predicted"/>
<organism evidence="1 2">
    <name type="scientific">Neobacillus bataviensis</name>
    <dbReference type="NCBI Taxonomy" id="220685"/>
    <lineage>
        <taxon>Bacteria</taxon>
        <taxon>Bacillati</taxon>
        <taxon>Bacillota</taxon>
        <taxon>Bacilli</taxon>
        <taxon>Bacillales</taxon>
        <taxon>Bacillaceae</taxon>
        <taxon>Neobacillus</taxon>
    </lineage>
</organism>
<evidence type="ECO:0000313" key="2">
    <source>
        <dbReference type="Proteomes" id="UP000319671"/>
    </source>
</evidence>
<evidence type="ECO:0008006" key="3">
    <source>
        <dbReference type="Google" id="ProtNLM"/>
    </source>
</evidence>
<reference evidence="1 2" key="1">
    <citation type="submission" date="2019-06" db="EMBL/GenBank/DDBJ databases">
        <title>Sorghum-associated microbial communities from plants grown in Nebraska, USA.</title>
        <authorList>
            <person name="Schachtman D."/>
        </authorList>
    </citation>
    <scope>NUCLEOTIDE SEQUENCE [LARGE SCALE GENOMIC DNA]</scope>
    <source>
        <strain evidence="1 2">2482</strain>
    </source>
</reference>
<keyword evidence="2" id="KW-1185">Reference proteome</keyword>
<dbReference type="Gene3D" id="3.40.50.300">
    <property type="entry name" value="P-loop containing nucleotide triphosphate hydrolases"/>
    <property type="match status" value="1"/>
</dbReference>
<comment type="caution">
    <text evidence="1">The sequence shown here is derived from an EMBL/GenBank/DDBJ whole genome shotgun (WGS) entry which is preliminary data.</text>
</comment>
<accession>A0A561D645</accession>
<dbReference type="EMBL" id="VIVN01000008">
    <property type="protein sequence ID" value="TWD98926.1"/>
    <property type="molecule type" value="Genomic_DNA"/>
</dbReference>
<dbReference type="SUPFAM" id="SSF53795">
    <property type="entry name" value="PEP carboxykinase-like"/>
    <property type="match status" value="1"/>
</dbReference>
<evidence type="ECO:0000313" key="1">
    <source>
        <dbReference type="EMBL" id="TWD98926.1"/>
    </source>
</evidence>
<dbReference type="AlphaFoldDB" id="A0A561D645"/>
<sequence length="310" mass="35128">MKIVANEVVYNAFGFSIKSKIPFPELLIDSNKLKSIDIEIEIKDLSDIWLALSEPQSTLVVNETLVMFKVQDIAIFLIEEGRRITVSPINEYKEDVIRLYLLGSCMGAILMQRGIFPLHGSAVSINGKAYAVIGDSGAGKSTLASAFLHQGYQLLTDDIIGVYFTEDDVPMVIPSYPQQKLWQQSLKEFGIDNRKFKPIYQRETKFAIPINHKFTSTRQPLGGLFELVINDKEQIEFSVIEGLSRLQTLFIHTYRNLLIKNLGLSEWHFTKSTKLVNQINMYQLSRPQTAFTADELVSIILSCINEEKGK</sequence>
<name>A0A561D645_9BACI</name>
<dbReference type="InterPro" id="IPR027417">
    <property type="entry name" value="P-loop_NTPase"/>
</dbReference>